<dbReference type="HOGENOM" id="CLU_2561986_0_0_1"/>
<reference evidence="2" key="1">
    <citation type="journal article" date="2013" name="Nat. Commun.">
        <title>Whole-genome sequencing of Oryza brachyantha reveals mechanisms underlying Oryza genome evolution.</title>
        <authorList>
            <person name="Chen J."/>
            <person name="Huang Q."/>
            <person name="Gao D."/>
            <person name="Wang J."/>
            <person name="Lang Y."/>
            <person name="Liu T."/>
            <person name="Li B."/>
            <person name="Bai Z."/>
            <person name="Luis Goicoechea J."/>
            <person name="Liang C."/>
            <person name="Chen C."/>
            <person name="Zhang W."/>
            <person name="Sun S."/>
            <person name="Liao Y."/>
            <person name="Zhang X."/>
            <person name="Yang L."/>
            <person name="Song C."/>
            <person name="Wang M."/>
            <person name="Shi J."/>
            <person name="Liu G."/>
            <person name="Liu J."/>
            <person name="Zhou H."/>
            <person name="Zhou W."/>
            <person name="Yu Q."/>
            <person name="An N."/>
            <person name="Chen Y."/>
            <person name="Cai Q."/>
            <person name="Wang B."/>
            <person name="Liu B."/>
            <person name="Min J."/>
            <person name="Huang Y."/>
            <person name="Wu H."/>
            <person name="Li Z."/>
            <person name="Zhang Y."/>
            <person name="Yin Y."/>
            <person name="Song W."/>
            <person name="Jiang J."/>
            <person name="Jackson S.A."/>
            <person name="Wing R.A."/>
            <person name="Wang J."/>
            <person name="Chen M."/>
        </authorList>
    </citation>
    <scope>NUCLEOTIDE SEQUENCE [LARGE SCALE GENOMIC DNA]</scope>
    <source>
        <strain evidence="2">cv. IRGC 101232</strain>
    </source>
</reference>
<sequence>MYPVVARDQTIAATILRQGACAAPPKRRPTPPPPPPPAPSRRHGFAGDFTVLKKNSERHRIFLLPISWRKKINFLIQKDQRN</sequence>
<reference evidence="2" key="2">
    <citation type="submission" date="2013-04" db="UniProtKB">
        <authorList>
            <consortium name="EnsemblPlants"/>
        </authorList>
    </citation>
    <scope>IDENTIFICATION</scope>
</reference>
<proteinExistence type="predicted"/>
<name>J3N7C3_ORYBR</name>
<dbReference type="Proteomes" id="UP000006038">
    <property type="component" value="Chromosome 11"/>
</dbReference>
<protein>
    <submittedName>
        <fullName evidence="2">Uncharacterized protein</fullName>
    </submittedName>
</protein>
<evidence type="ECO:0000313" key="3">
    <source>
        <dbReference type="Proteomes" id="UP000006038"/>
    </source>
</evidence>
<keyword evidence="3" id="KW-1185">Reference proteome</keyword>
<feature type="compositionally biased region" description="Pro residues" evidence="1">
    <location>
        <begin position="30"/>
        <end position="39"/>
    </location>
</feature>
<organism evidence="2">
    <name type="scientific">Oryza brachyantha</name>
    <name type="common">malo sina</name>
    <dbReference type="NCBI Taxonomy" id="4533"/>
    <lineage>
        <taxon>Eukaryota</taxon>
        <taxon>Viridiplantae</taxon>
        <taxon>Streptophyta</taxon>
        <taxon>Embryophyta</taxon>
        <taxon>Tracheophyta</taxon>
        <taxon>Spermatophyta</taxon>
        <taxon>Magnoliopsida</taxon>
        <taxon>Liliopsida</taxon>
        <taxon>Poales</taxon>
        <taxon>Poaceae</taxon>
        <taxon>BOP clade</taxon>
        <taxon>Oryzoideae</taxon>
        <taxon>Oryzeae</taxon>
        <taxon>Oryzinae</taxon>
        <taxon>Oryza</taxon>
    </lineage>
</organism>
<dbReference type="EnsemblPlants" id="OB11G17090.1">
    <property type="protein sequence ID" value="OB11G17090.1"/>
    <property type="gene ID" value="OB11G17090"/>
</dbReference>
<evidence type="ECO:0000313" key="2">
    <source>
        <dbReference type="EnsemblPlants" id="OB11G17090.1"/>
    </source>
</evidence>
<evidence type="ECO:0000256" key="1">
    <source>
        <dbReference type="SAM" id="MobiDB-lite"/>
    </source>
</evidence>
<dbReference type="AlphaFoldDB" id="J3N7C3"/>
<accession>J3N7C3</accession>
<feature type="region of interest" description="Disordered" evidence="1">
    <location>
        <begin position="20"/>
        <end position="45"/>
    </location>
</feature>
<dbReference type="Gramene" id="OB11G17090.1">
    <property type="protein sequence ID" value="OB11G17090.1"/>
    <property type="gene ID" value="OB11G17090"/>
</dbReference>